<dbReference type="SUPFAM" id="SSF52047">
    <property type="entry name" value="RNI-like"/>
    <property type="match status" value="1"/>
</dbReference>
<keyword evidence="2" id="KW-1185">Reference proteome</keyword>
<name>A0A9P0IQI5_APHGO</name>
<dbReference type="Gene3D" id="3.80.10.10">
    <property type="entry name" value="Ribonuclease Inhibitor"/>
    <property type="match status" value="1"/>
</dbReference>
<dbReference type="Gene3D" id="1.20.1280.50">
    <property type="match status" value="1"/>
</dbReference>
<evidence type="ECO:0000313" key="2">
    <source>
        <dbReference type="Proteomes" id="UP001154329"/>
    </source>
</evidence>
<gene>
    <name evidence="1" type="ORF">APHIGO_LOCUS1891</name>
</gene>
<dbReference type="Proteomes" id="UP001154329">
    <property type="component" value="Chromosome 1"/>
</dbReference>
<reference evidence="1" key="2">
    <citation type="submission" date="2022-10" db="EMBL/GenBank/DDBJ databases">
        <authorList>
            <consortium name="ENA_rothamsted_submissions"/>
            <consortium name="culmorum"/>
            <person name="King R."/>
        </authorList>
    </citation>
    <scope>NUCLEOTIDE SEQUENCE</scope>
</reference>
<dbReference type="InterPro" id="IPR032675">
    <property type="entry name" value="LRR_dom_sf"/>
</dbReference>
<dbReference type="SUPFAM" id="SSF81383">
    <property type="entry name" value="F-box domain"/>
    <property type="match status" value="1"/>
</dbReference>
<dbReference type="AlphaFoldDB" id="A0A9P0IQI5"/>
<dbReference type="EMBL" id="OU899034">
    <property type="protein sequence ID" value="CAH1712184.1"/>
    <property type="molecule type" value="Genomic_DNA"/>
</dbReference>
<proteinExistence type="predicted"/>
<dbReference type="InterPro" id="IPR036047">
    <property type="entry name" value="F-box-like_dom_sf"/>
</dbReference>
<evidence type="ECO:0008006" key="3">
    <source>
        <dbReference type="Google" id="ProtNLM"/>
    </source>
</evidence>
<evidence type="ECO:0000313" key="1">
    <source>
        <dbReference type="EMBL" id="CAH1712184.1"/>
    </source>
</evidence>
<protein>
    <recommendedName>
        <fullName evidence="3">F-box domain-containing protein</fullName>
    </recommendedName>
</protein>
<organism evidence="1 2">
    <name type="scientific">Aphis gossypii</name>
    <name type="common">Cotton aphid</name>
    <dbReference type="NCBI Taxonomy" id="80765"/>
    <lineage>
        <taxon>Eukaryota</taxon>
        <taxon>Metazoa</taxon>
        <taxon>Ecdysozoa</taxon>
        <taxon>Arthropoda</taxon>
        <taxon>Hexapoda</taxon>
        <taxon>Insecta</taxon>
        <taxon>Pterygota</taxon>
        <taxon>Neoptera</taxon>
        <taxon>Paraneoptera</taxon>
        <taxon>Hemiptera</taxon>
        <taxon>Sternorrhyncha</taxon>
        <taxon>Aphidomorpha</taxon>
        <taxon>Aphidoidea</taxon>
        <taxon>Aphididae</taxon>
        <taxon>Aphidini</taxon>
        <taxon>Aphis</taxon>
        <taxon>Aphis</taxon>
    </lineage>
</organism>
<accession>A0A9P0IQI5</accession>
<sequence>MDNENTFDKLPVEVLQMISHIFEFLKLKHRKVASTVCWSWYHVSIQPRFLNKEVICLKYMNNVHDVLNIYTKSLRPYFAFRILSRKKKTEDDAVDSTEKDCWDWIYTIWPLLAPKVTYLEFFDRVKIKDGILPALLSVTPQLKVLKIRRVKCNYKKILHEVNRLQSLEELEIEYSHTFDHPEDDTKLLGVIPETLRKLCVKSLSNENKFIIEDLIKVITFCSSHLQSLELLDVNMTYEMMQSMVNLNMNLRKFDLCIVNPIDCARVPKIISLLLKTQWPLVDLRLHASCFAYDHVSDIMDTFKDLEKLLVSGRSESETLAGITGSSFESLSRLTKSINSLTKLKHLFIGVDRY</sequence>
<reference evidence="1" key="1">
    <citation type="submission" date="2022-02" db="EMBL/GenBank/DDBJ databases">
        <authorList>
            <person name="King R."/>
        </authorList>
    </citation>
    <scope>NUCLEOTIDE SEQUENCE</scope>
</reference>